<feature type="domain" description="LysM" evidence="2">
    <location>
        <begin position="199"/>
        <end position="243"/>
    </location>
</feature>
<feature type="domain" description="LysM" evidence="2">
    <location>
        <begin position="130"/>
        <end position="174"/>
    </location>
</feature>
<dbReference type="PANTHER" id="PTHR33734">
    <property type="entry name" value="LYSM DOMAIN-CONTAINING GPI-ANCHORED PROTEIN 2"/>
    <property type="match status" value="1"/>
</dbReference>
<sequence>MTTTPFHRRALRIAVPTAVLTTVATALAALPAHAETIPAPRPLPQLLRTALAPVPHASAASGTGAAAAVGSYTVQDGDTLWDIARHFGTTVSTLIAVNGLTGGTVIHPGQVLQLAATAAPAAAPAPAAAAGYTVVAGDTLWSIAHAHGTTVAALYAANGLGPGAIIYPGQSIQLGGSAAPAPAPAPAAAPTPSVAPTVPTCTVTAGDTLWSIASAHGTTVAVLYTANGLGPGAIIYPGQTLRLAVPPPPPAPAPAAQPDTYTAPQVTLNADQASNAQRIIQIGRALGVPARGIVIALATAMVESGLTNHPGGDRDSVGLFQQRPSTGWGTKEQISDRDYAITAFYRGTRTTNGLLDIPNWQNRGFGEVAQAVQVSAYPGRYVLWEPQATAWLASLG</sequence>
<feature type="chain" id="PRO_5045645707" evidence="1">
    <location>
        <begin position="29"/>
        <end position="396"/>
    </location>
</feature>
<dbReference type="CDD" id="cd00118">
    <property type="entry name" value="LysM"/>
    <property type="match status" value="3"/>
</dbReference>
<evidence type="ECO:0000256" key="1">
    <source>
        <dbReference type="SAM" id="SignalP"/>
    </source>
</evidence>
<dbReference type="EMBL" id="JAVFCB010000002">
    <property type="protein sequence ID" value="MDQ4212949.1"/>
    <property type="molecule type" value="Genomic_DNA"/>
</dbReference>
<dbReference type="PROSITE" id="PS51782">
    <property type="entry name" value="LYSM"/>
    <property type="match status" value="3"/>
</dbReference>
<accession>A0ABU0XCW1</accession>
<evidence type="ECO:0000259" key="2">
    <source>
        <dbReference type="PROSITE" id="PS51782"/>
    </source>
</evidence>
<organism evidence="3 4">
    <name type="scientific">Microbacterium capsulatum</name>
    <dbReference type="NCBI Taxonomy" id="3041921"/>
    <lineage>
        <taxon>Bacteria</taxon>
        <taxon>Bacillati</taxon>
        <taxon>Actinomycetota</taxon>
        <taxon>Actinomycetes</taxon>
        <taxon>Micrococcales</taxon>
        <taxon>Microbacteriaceae</taxon>
        <taxon>Microbacterium</taxon>
    </lineage>
</organism>
<dbReference type="SMART" id="SM00257">
    <property type="entry name" value="LysM"/>
    <property type="match status" value="3"/>
</dbReference>
<dbReference type="InterPro" id="IPR036779">
    <property type="entry name" value="LysM_dom_sf"/>
</dbReference>
<dbReference type="SUPFAM" id="SSF54106">
    <property type="entry name" value="LysM domain"/>
    <property type="match status" value="3"/>
</dbReference>
<dbReference type="RefSeq" id="WP_308487895.1">
    <property type="nucleotide sequence ID" value="NZ_JAVFCB010000002.1"/>
</dbReference>
<reference evidence="3 4" key="1">
    <citation type="submission" date="2023-08" db="EMBL/GenBank/DDBJ databases">
        <title>Microbacterium sp. nov., isolated from a waste landfill.</title>
        <authorList>
            <person name="Wen W."/>
        </authorList>
    </citation>
    <scope>NUCLEOTIDE SEQUENCE [LARGE SCALE GENOMIC DNA]</scope>
    <source>
        <strain evidence="3 4">ASV81</strain>
    </source>
</reference>
<feature type="signal peptide" evidence="1">
    <location>
        <begin position="1"/>
        <end position="28"/>
    </location>
</feature>
<proteinExistence type="predicted"/>
<dbReference type="InterPro" id="IPR018392">
    <property type="entry name" value="LysM"/>
</dbReference>
<feature type="domain" description="LysM" evidence="2">
    <location>
        <begin position="70"/>
        <end position="114"/>
    </location>
</feature>
<keyword evidence="4" id="KW-1185">Reference proteome</keyword>
<name>A0ABU0XCW1_9MICO</name>
<dbReference type="Pfam" id="PF01476">
    <property type="entry name" value="LysM"/>
    <property type="match status" value="3"/>
</dbReference>
<dbReference type="Proteomes" id="UP001230289">
    <property type="component" value="Unassembled WGS sequence"/>
</dbReference>
<keyword evidence="1" id="KW-0732">Signal</keyword>
<evidence type="ECO:0000313" key="4">
    <source>
        <dbReference type="Proteomes" id="UP001230289"/>
    </source>
</evidence>
<comment type="caution">
    <text evidence="3">The sequence shown here is derived from an EMBL/GenBank/DDBJ whole genome shotgun (WGS) entry which is preliminary data.</text>
</comment>
<dbReference type="PANTHER" id="PTHR33734:SF22">
    <property type="entry name" value="MEMBRANE-BOUND LYTIC MUREIN TRANSGLYCOSYLASE D"/>
    <property type="match status" value="1"/>
</dbReference>
<protein>
    <submittedName>
        <fullName evidence="3">LysM peptidoglycan-binding domain-containing protein</fullName>
    </submittedName>
</protein>
<evidence type="ECO:0000313" key="3">
    <source>
        <dbReference type="EMBL" id="MDQ4212949.1"/>
    </source>
</evidence>
<gene>
    <name evidence="3" type="ORF">RBR11_03385</name>
</gene>
<dbReference type="Gene3D" id="3.10.350.10">
    <property type="entry name" value="LysM domain"/>
    <property type="match status" value="3"/>
</dbReference>